<accession>A0A0L0MXI1</accession>
<comment type="caution">
    <text evidence="2">The sequence shown here is derived from an EMBL/GenBank/DDBJ whole genome shotgun (WGS) entry which is preliminary data.</text>
</comment>
<keyword evidence="1" id="KW-1133">Transmembrane helix</keyword>
<evidence type="ECO:0000256" key="1">
    <source>
        <dbReference type="SAM" id="Phobius"/>
    </source>
</evidence>
<keyword evidence="3" id="KW-1185">Reference proteome</keyword>
<proteinExistence type="predicted"/>
<feature type="transmembrane region" description="Helical" evidence="1">
    <location>
        <begin position="31"/>
        <end position="50"/>
    </location>
</feature>
<dbReference type="AlphaFoldDB" id="A0A0L0MXI1"/>
<keyword evidence="1" id="KW-0812">Transmembrane</keyword>
<dbReference type="EMBL" id="LFRF01000052">
    <property type="protein sequence ID" value="KND86603.1"/>
    <property type="molecule type" value="Genomic_DNA"/>
</dbReference>
<gene>
    <name evidence="2" type="ORF">TOPH_08720</name>
</gene>
<dbReference type="Proteomes" id="UP000036947">
    <property type="component" value="Unassembled WGS sequence"/>
</dbReference>
<sequence>MVASIAPCAIKSDSPQEEWFRSRLAVLSCRFFNLGAVILPCAASLVFVLHGSVGASAQIVAHTSRSFRST</sequence>
<evidence type="ECO:0000313" key="2">
    <source>
        <dbReference type="EMBL" id="KND86603.1"/>
    </source>
</evidence>
<keyword evidence="1" id="KW-0472">Membrane</keyword>
<evidence type="ECO:0000313" key="3">
    <source>
        <dbReference type="Proteomes" id="UP000036947"/>
    </source>
</evidence>
<reference evidence="2 3" key="1">
    <citation type="journal article" date="2015" name="BMC Genomics">
        <title>The genome of the truffle-parasite Tolypocladium ophioglossoides and the evolution of antifungal peptaibiotics.</title>
        <authorList>
            <person name="Quandt C.A."/>
            <person name="Bushley K.E."/>
            <person name="Spatafora J.W."/>
        </authorList>
    </citation>
    <scope>NUCLEOTIDE SEQUENCE [LARGE SCALE GENOMIC DNA]</scope>
    <source>
        <strain evidence="2 3">CBS 100239</strain>
    </source>
</reference>
<organism evidence="2 3">
    <name type="scientific">Tolypocladium ophioglossoides (strain CBS 100239)</name>
    <name type="common">Snaketongue truffleclub</name>
    <name type="synonym">Elaphocordyceps ophioglossoides</name>
    <dbReference type="NCBI Taxonomy" id="1163406"/>
    <lineage>
        <taxon>Eukaryota</taxon>
        <taxon>Fungi</taxon>
        <taxon>Dikarya</taxon>
        <taxon>Ascomycota</taxon>
        <taxon>Pezizomycotina</taxon>
        <taxon>Sordariomycetes</taxon>
        <taxon>Hypocreomycetidae</taxon>
        <taxon>Hypocreales</taxon>
        <taxon>Ophiocordycipitaceae</taxon>
        <taxon>Tolypocladium</taxon>
    </lineage>
</organism>
<name>A0A0L0MXI1_TOLOC</name>
<protein>
    <submittedName>
        <fullName evidence="2">Uncharacterized protein</fullName>
    </submittedName>
</protein>